<dbReference type="GO" id="GO:0006355">
    <property type="term" value="P:regulation of DNA-templated transcription"/>
    <property type="evidence" value="ECO:0007669"/>
    <property type="project" value="InterPro"/>
</dbReference>
<dbReference type="EMBL" id="WTYV01000007">
    <property type="protein sequence ID" value="MXO73049.1"/>
    <property type="molecule type" value="Genomic_DNA"/>
</dbReference>
<accession>A0A844YZR2</accession>
<dbReference type="InterPro" id="IPR011006">
    <property type="entry name" value="CheY-like_superfamily"/>
</dbReference>
<comment type="subcellular location">
    <subcellularLocation>
        <location evidence="1">Cytoplasm</location>
    </subcellularLocation>
</comment>
<evidence type="ECO:0000256" key="2">
    <source>
        <dbReference type="ARBA" id="ARBA00022490"/>
    </source>
</evidence>
<dbReference type="PANTHER" id="PTHR48111">
    <property type="entry name" value="REGULATOR OF RPOS"/>
    <property type="match status" value="1"/>
</dbReference>
<keyword evidence="13" id="KW-1185">Reference proteome</keyword>
<dbReference type="InterPro" id="IPR016032">
    <property type="entry name" value="Sig_transdc_resp-reg_C-effctor"/>
</dbReference>
<dbReference type="Gene3D" id="3.40.50.2300">
    <property type="match status" value="1"/>
</dbReference>
<dbReference type="SUPFAM" id="SSF46894">
    <property type="entry name" value="C-terminal effector domain of the bipartite response regulators"/>
    <property type="match status" value="1"/>
</dbReference>
<evidence type="ECO:0000256" key="8">
    <source>
        <dbReference type="PROSITE-ProRule" id="PRU00169"/>
    </source>
</evidence>
<evidence type="ECO:0000256" key="6">
    <source>
        <dbReference type="ARBA" id="ARBA00023125"/>
    </source>
</evidence>
<organism evidence="12 13">
    <name type="scientific">Alteraurantiacibacter buctensis</name>
    <dbReference type="NCBI Taxonomy" id="1503981"/>
    <lineage>
        <taxon>Bacteria</taxon>
        <taxon>Pseudomonadati</taxon>
        <taxon>Pseudomonadota</taxon>
        <taxon>Alphaproteobacteria</taxon>
        <taxon>Sphingomonadales</taxon>
        <taxon>Erythrobacteraceae</taxon>
        <taxon>Alteraurantiacibacter</taxon>
    </lineage>
</organism>
<name>A0A844YZR2_9SPHN</name>
<comment type="caution">
    <text evidence="12">The sequence shown here is derived from an EMBL/GenBank/DDBJ whole genome shotgun (WGS) entry which is preliminary data.</text>
</comment>
<evidence type="ECO:0000256" key="5">
    <source>
        <dbReference type="ARBA" id="ARBA00023015"/>
    </source>
</evidence>
<feature type="modified residue" description="4-aspartylphosphate" evidence="8">
    <location>
        <position position="56"/>
    </location>
</feature>
<dbReference type="InterPro" id="IPR039420">
    <property type="entry name" value="WalR-like"/>
</dbReference>
<evidence type="ECO:0000313" key="13">
    <source>
        <dbReference type="Proteomes" id="UP000466966"/>
    </source>
</evidence>
<feature type="domain" description="Response regulatory" evidence="10">
    <location>
        <begin position="7"/>
        <end position="120"/>
    </location>
</feature>
<dbReference type="GO" id="GO:0005829">
    <property type="term" value="C:cytosol"/>
    <property type="evidence" value="ECO:0007669"/>
    <property type="project" value="TreeGrafter"/>
</dbReference>
<protein>
    <submittedName>
        <fullName evidence="12">Response regulator</fullName>
    </submittedName>
</protein>
<keyword evidence="5" id="KW-0805">Transcription regulation</keyword>
<reference evidence="12 13" key="1">
    <citation type="submission" date="2019-12" db="EMBL/GenBank/DDBJ databases">
        <title>Genomic-based taxomic classification of the family Erythrobacteraceae.</title>
        <authorList>
            <person name="Xu L."/>
        </authorList>
    </citation>
    <scope>NUCLEOTIDE SEQUENCE [LARGE SCALE GENOMIC DNA]</scope>
    <source>
        <strain evidence="12 13">M0322</strain>
    </source>
</reference>
<feature type="DNA-binding region" description="OmpR/PhoB-type" evidence="9">
    <location>
        <begin position="132"/>
        <end position="231"/>
    </location>
</feature>
<keyword evidence="4" id="KW-0902">Two-component regulatory system</keyword>
<gene>
    <name evidence="12" type="ORF">GRI99_15575</name>
</gene>
<dbReference type="SMART" id="SM00862">
    <property type="entry name" value="Trans_reg_C"/>
    <property type="match status" value="1"/>
</dbReference>
<dbReference type="Pfam" id="PF00486">
    <property type="entry name" value="Trans_reg_C"/>
    <property type="match status" value="1"/>
</dbReference>
<dbReference type="PROSITE" id="PS51755">
    <property type="entry name" value="OMPR_PHOB"/>
    <property type="match status" value="1"/>
</dbReference>
<dbReference type="GO" id="GO:0000976">
    <property type="term" value="F:transcription cis-regulatory region binding"/>
    <property type="evidence" value="ECO:0007669"/>
    <property type="project" value="TreeGrafter"/>
</dbReference>
<evidence type="ECO:0000256" key="1">
    <source>
        <dbReference type="ARBA" id="ARBA00004496"/>
    </source>
</evidence>
<dbReference type="AlphaFoldDB" id="A0A844YZR2"/>
<evidence type="ECO:0000256" key="7">
    <source>
        <dbReference type="ARBA" id="ARBA00023163"/>
    </source>
</evidence>
<evidence type="ECO:0000256" key="4">
    <source>
        <dbReference type="ARBA" id="ARBA00023012"/>
    </source>
</evidence>
<sequence>MTDKQPRLLIIDDDNEHVDLLADYLRAEGFLIDSVLDPQLATERALATRYDALILDVMMPGKSGIAILGELRRASQVPIIMLTARGDDIDRVVGLELGADDYMAKPFLPRELVARVRAVLRRFNLPPGDGGTNRLDNGTVSIDLAGREAWSNGERVDLTASEFNILAALLQSPEKVLTKDELTQVALNRSWSPYDRSIDVHIKNLRHKLGRGGAVRHGVETVRGVGYRIVRAQ</sequence>
<dbReference type="InterPro" id="IPR001789">
    <property type="entry name" value="Sig_transdc_resp-reg_receiver"/>
</dbReference>
<evidence type="ECO:0000259" key="11">
    <source>
        <dbReference type="PROSITE" id="PS51755"/>
    </source>
</evidence>
<evidence type="ECO:0000259" key="10">
    <source>
        <dbReference type="PROSITE" id="PS50110"/>
    </source>
</evidence>
<dbReference type="OrthoDB" id="2181430at2"/>
<dbReference type="SMART" id="SM00448">
    <property type="entry name" value="REC"/>
    <property type="match status" value="1"/>
</dbReference>
<dbReference type="InterPro" id="IPR001867">
    <property type="entry name" value="OmpR/PhoB-type_DNA-bd"/>
</dbReference>
<keyword evidence="3 8" id="KW-0597">Phosphoprotein</keyword>
<dbReference type="GO" id="GO:0032993">
    <property type="term" value="C:protein-DNA complex"/>
    <property type="evidence" value="ECO:0007669"/>
    <property type="project" value="TreeGrafter"/>
</dbReference>
<keyword evidence="7" id="KW-0804">Transcription</keyword>
<evidence type="ECO:0000313" key="12">
    <source>
        <dbReference type="EMBL" id="MXO73049.1"/>
    </source>
</evidence>
<keyword evidence="2" id="KW-0963">Cytoplasm</keyword>
<dbReference type="RefSeq" id="WP_160772980.1">
    <property type="nucleotide sequence ID" value="NZ_WTYV01000007.1"/>
</dbReference>
<dbReference type="PROSITE" id="PS50110">
    <property type="entry name" value="RESPONSE_REGULATORY"/>
    <property type="match status" value="1"/>
</dbReference>
<dbReference type="Gene3D" id="1.10.10.10">
    <property type="entry name" value="Winged helix-like DNA-binding domain superfamily/Winged helix DNA-binding domain"/>
    <property type="match status" value="1"/>
</dbReference>
<dbReference type="PANTHER" id="PTHR48111:SF39">
    <property type="entry name" value="TRANSCRIPTIONAL REGULATORY PROTEIN CPXR"/>
    <property type="match status" value="1"/>
</dbReference>
<dbReference type="CDD" id="cd00383">
    <property type="entry name" value="trans_reg_C"/>
    <property type="match status" value="1"/>
</dbReference>
<dbReference type="Pfam" id="PF00072">
    <property type="entry name" value="Response_reg"/>
    <property type="match status" value="1"/>
</dbReference>
<dbReference type="InterPro" id="IPR036388">
    <property type="entry name" value="WH-like_DNA-bd_sf"/>
</dbReference>
<proteinExistence type="predicted"/>
<dbReference type="Proteomes" id="UP000466966">
    <property type="component" value="Unassembled WGS sequence"/>
</dbReference>
<keyword evidence="6 9" id="KW-0238">DNA-binding</keyword>
<evidence type="ECO:0000256" key="3">
    <source>
        <dbReference type="ARBA" id="ARBA00022553"/>
    </source>
</evidence>
<feature type="domain" description="OmpR/PhoB-type" evidence="11">
    <location>
        <begin position="132"/>
        <end position="231"/>
    </location>
</feature>
<dbReference type="GO" id="GO:0000156">
    <property type="term" value="F:phosphorelay response regulator activity"/>
    <property type="evidence" value="ECO:0007669"/>
    <property type="project" value="TreeGrafter"/>
</dbReference>
<dbReference type="Gene3D" id="6.10.250.690">
    <property type="match status" value="1"/>
</dbReference>
<evidence type="ECO:0000256" key="9">
    <source>
        <dbReference type="PROSITE-ProRule" id="PRU01091"/>
    </source>
</evidence>
<dbReference type="SUPFAM" id="SSF52172">
    <property type="entry name" value="CheY-like"/>
    <property type="match status" value="1"/>
</dbReference>